<name>A0ABR3G5P1_9PEZI</name>
<proteinExistence type="predicted"/>
<gene>
    <name evidence="1" type="ORF">Q9L58_010018</name>
</gene>
<comment type="caution">
    <text evidence="1">The sequence shown here is derived from an EMBL/GenBank/DDBJ whole genome shotgun (WGS) entry which is preliminary data.</text>
</comment>
<dbReference type="Proteomes" id="UP001447188">
    <property type="component" value="Unassembled WGS sequence"/>
</dbReference>
<evidence type="ECO:0000313" key="1">
    <source>
        <dbReference type="EMBL" id="KAL0631126.1"/>
    </source>
</evidence>
<dbReference type="EMBL" id="JBBBZM010000296">
    <property type="protein sequence ID" value="KAL0631126.1"/>
    <property type="molecule type" value="Genomic_DNA"/>
</dbReference>
<accession>A0ABR3G5P1</accession>
<organism evidence="1 2">
    <name type="scientific">Discina gigas</name>
    <dbReference type="NCBI Taxonomy" id="1032678"/>
    <lineage>
        <taxon>Eukaryota</taxon>
        <taxon>Fungi</taxon>
        <taxon>Dikarya</taxon>
        <taxon>Ascomycota</taxon>
        <taxon>Pezizomycotina</taxon>
        <taxon>Pezizomycetes</taxon>
        <taxon>Pezizales</taxon>
        <taxon>Discinaceae</taxon>
        <taxon>Discina</taxon>
    </lineage>
</organism>
<evidence type="ECO:0000313" key="2">
    <source>
        <dbReference type="Proteomes" id="UP001447188"/>
    </source>
</evidence>
<sequence length="206" mass="23033">MALDPHTINPMAEGSTPNASLITQVANLVKIIKAFQREPAATDAPVLTLTNTGHSNGHSPTITKPAILHLPSPSPKLTKPFLAAVATSGPAVPSNQYQLATEKEGNVRLEPLVKPDYFKVDRELIVKLSSPHPHWRYRLRHHYRLQQPSCLQQESFPPGLPQQQRKHHHPDLPRQQCLTYIGLQLPPRRLHSNTGFSPYCHQLCFA</sequence>
<protein>
    <submittedName>
        <fullName evidence="1">Uncharacterized protein</fullName>
    </submittedName>
</protein>
<keyword evidence="2" id="KW-1185">Reference proteome</keyword>
<reference evidence="1 2" key="1">
    <citation type="submission" date="2024-02" db="EMBL/GenBank/DDBJ databases">
        <title>Discinaceae phylogenomics.</title>
        <authorList>
            <person name="Dirks A.C."/>
            <person name="James T.Y."/>
        </authorList>
    </citation>
    <scope>NUCLEOTIDE SEQUENCE [LARGE SCALE GENOMIC DNA]</scope>
    <source>
        <strain evidence="1 2">ACD0624</strain>
    </source>
</reference>